<reference evidence="1 2" key="1">
    <citation type="submission" date="2016-07" db="EMBL/GenBank/DDBJ databases">
        <title>Caryophanon tenue genome sequencing.</title>
        <authorList>
            <person name="Verma A."/>
            <person name="Pal Y."/>
            <person name="Krishnamurthi S."/>
        </authorList>
    </citation>
    <scope>NUCLEOTIDE SEQUENCE [LARGE SCALE GENOMIC DNA]</scope>
    <source>
        <strain evidence="1 2">DSM 14152</strain>
    </source>
</reference>
<gene>
    <name evidence="1" type="ORF">A6M13_01040</name>
</gene>
<dbReference type="STRING" id="33978.A6M13_01040"/>
<name>A0A1C0YMR5_9BACL</name>
<sequence>MQYEQQMNYVKPALESKVSECQQLGYPHITIDHLWRYCVEYKWQHLDIPTYAVHKMVASIFTVQVAEIHQYDKLTAQQQNVMFQNVTVDEMTALLAKG</sequence>
<dbReference type="Proteomes" id="UP000093199">
    <property type="component" value="Unassembled WGS sequence"/>
</dbReference>
<keyword evidence="2" id="KW-1185">Reference proteome</keyword>
<accession>A0A1C0YMR5</accession>
<evidence type="ECO:0000313" key="1">
    <source>
        <dbReference type="EMBL" id="OCS88462.1"/>
    </source>
</evidence>
<dbReference type="RefSeq" id="WP_066542256.1">
    <property type="nucleotide sequence ID" value="NZ_MASJ01000001.1"/>
</dbReference>
<proteinExistence type="predicted"/>
<dbReference type="InterPro" id="IPR025716">
    <property type="entry name" value="Post-transcriptional_regulator"/>
</dbReference>
<evidence type="ECO:0008006" key="3">
    <source>
        <dbReference type="Google" id="ProtNLM"/>
    </source>
</evidence>
<protein>
    <recommendedName>
        <fullName evidence="3">Post-transcriptional regulator</fullName>
    </recommendedName>
</protein>
<organism evidence="1 2">
    <name type="scientific">Caryophanon tenue</name>
    <dbReference type="NCBI Taxonomy" id="33978"/>
    <lineage>
        <taxon>Bacteria</taxon>
        <taxon>Bacillati</taxon>
        <taxon>Bacillota</taxon>
        <taxon>Bacilli</taxon>
        <taxon>Bacillales</taxon>
        <taxon>Caryophanaceae</taxon>
        <taxon>Caryophanon</taxon>
    </lineage>
</organism>
<dbReference type="Pfam" id="PF13797">
    <property type="entry name" value="Post_transc_reg"/>
    <property type="match status" value="1"/>
</dbReference>
<dbReference type="EMBL" id="MASJ01000001">
    <property type="protein sequence ID" value="OCS88462.1"/>
    <property type="molecule type" value="Genomic_DNA"/>
</dbReference>
<comment type="caution">
    <text evidence="1">The sequence shown here is derived from an EMBL/GenBank/DDBJ whole genome shotgun (WGS) entry which is preliminary data.</text>
</comment>
<evidence type="ECO:0000313" key="2">
    <source>
        <dbReference type="Proteomes" id="UP000093199"/>
    </source>
</evidence>
<dbReference type="OrthoDB" id="2990595at2"/>
<dbReference type="AlphaFoldDB" id="A0A1C0YMR5"/>